<accession>A0A4C1Z1P0</accession>
<evidence type="ECO:0000313" key="2">
    <source>
        <dbReference type="EMBL" id="GBP81093.1"/>
    </source>
</evidence>
<comment type="caution">
    <text evidence="2">The sequence shown here is derived from an EMBL/GenBank/DDBJ whole genome shotgun (WGS) entry which is preliminary data.</text>
</comment>
<reference evidence="2 3" key="1">
    <citation type="journal article" date="2019" name="Commun. Biol.">
        <title>The bagworm genome reveals a unique fibroin gene that provides high tensile strength.</title>
        <authorList>
            <person name="Kono N."/>
            <person name="Nakamura H."/>
            <person name="Ohtoshi R."/>
            <person name="Tomita M."/>
            <person name="Numata K."/>
            <person name="Arakawa K."/>
        </authorList>
    </citation>
    <scope>NUCLEOTIDE SEQUENCE [LARGE SCALE GENOMIC DNA]</scope>
</reference>
<name>A0A4C1Z1P0_EUMVA</name>
<proteinExistence type="predicted"/>
<gene>
    <name evidence="2" type="ORF">EVAR_63397_1</name>
</gene>
<evidence type="ECO:0000256" key="1">
    <source>
        <dbReference type="SAM" id="MobiDB-lite"/>
    </source>
</evidence>
<dbReference type="OrthoDB" id="5914531at2759"/>
<dbReference type="EMBL" id="BGZK01001496">
    <property type="protein sequence ID" value="GBP81093.1"/>
    <property type="molecule type" value="Genomic_DNA"/>
</dbReference>
<keyword evidence="3" id="KW-1185">Reference proteome</keyword>
<dbReference type="AlphaFoldDB" id="A0A4C1Z1P0"/>
<organism evidence="2 3">
    <name type="scientific">Eumeta variegata</name>
    <name type="common">Bagworm moth</name>
    <name type="synonym">Eumeta japonica</name>
    <dbReference type="NCBI Taxonomy" id="151549"/>
    <lineage>
        <taxon>Eukaryota</taxon>
        <taxon>Metazoa</taxon>
        <taxon>Ecdysozoa</taxon>
        <taxon>Arthropoda</taxon>
        <taxon>Hexapoda</taxon>
        <taxon>Insecta</taxon>
        <taxon>Pterygota</taxon>
        <taxon>Neoptera</taxon>
        <taxon>Endopterygota</taxon>
        <taxon>Lepidoptera</taxon>
        <taxon>Glossata</taxon>
        <taxon>Ditrysia</taxon>
        <taxon>Tineoidea</taxon>
        <taxon>Psychidae</taxon>
        <taxon>Oiketicinae</taxon>
        <taxon>Eumeta</taxon>
    </lineage>
</organism>
<evidence type="ECO:0000313" key="3">
    <source>
        <dbReference type="Proteomes" id="UP000299102"/>
    </source>
</evidence>
<sequence>MLHTSITRRFCRGRRSREDNELYRSNSFKFERFTREPQADECAGSQPKTDVDQWYPTGSEVFSSASNESKPRPLSISELKAGLAAESRAEIGVKIRSYEDQD</sequence>
<protein>
    <submittedName>
        <fullName evidence="2">Uncharacterized protein</fullName>
    </submittedName>
</protein>
<dbReference type="Proteomes" id="UP000299102">
    <property type="component" value="Unassembled WGS sequence"/>
</dbReference>
<feature type="region of interest" description="Disordered" evidence="1">
    <location>
        <begin position="36"/>
        <end position="73"/>
    </location>
</feature>